<feature type="transmembrane region" description="Helical" evidence="16">
    <location>
        <begin position="138"/>
        <end position="160"/>
    </location>
</feature>
<dbReference type="SUPFAM" id="SSF81653">
    <property type="entry name" value="Calcium ATPase, transduction domain A"/>
    <property type="match status" value="1"/>
</dbReference>
<evidence type="ECO:0000256" key="5">
    <source>
        <dbReference type="ARBA" id="ARBA00022568"/>
    </source>
</evidence>
<proteinExistence type="inferred from homology"/>
<evidence type="ECO:0000256" key="12">
    <source>
        <dbReference type="ARBA" id="ARBA00022989"/>
    </source>
</evidence>
<keyword evidence="11" id="KW-1278">Translocase</keyword>
<comment type="caution">
    <text evidence="18">The sequence shown here is derived from an EMBL/GenBank/DDBJ whole genome shotgun (WGS) entry which is preliminary data.</text>
</comment>
<evidence type="ECO:0000256" key="13">
    <source>
        <dbReference type="ARBA" id="ARBA00023136"/>
    </source>
</evidence>
<feature type="compositionally biased region" description="Gly residues" evidence="15">
    <location>
        <begin position="473"/>
        <end position="485"/>
    </location>
</feature>
<dbReference type="Gene3D" id="1.20.1110.10">
    <property type="entry name" value="Calcium-transporting ATPase, transmembrane domain"/>
    <property type="match status" value="1"/>
</dbReference>
<dbReference type="EMBL" id="AENY02000005">
    <property type="protein sequence ID" value="EKP93749.1"/>
    <property type="molecule type" value="Genomic_DNA"/>
</dbReference>
<keyword evidence="19" id="KW-1185">Reference proteome</keyword>
<feature type="transmembrane region" description="Helical" evidence="16">
    <location>
        <begin position="166"/>
        <end position="182"/>
    </location>
</feature>
<dbReference type="Pfam" id="PF00122">
    <property type="entry name" value="E1-E2_ATPase"/>
    <property type="match status" value="1"/>
</dbReference>
<dbReference type="EC" id="7.2.2.10" evidence="3"/>
<dbReference type="PRINTS" id="PR00120">
    <property type="entry name" value="HATPASE"/>
</dbReference>
<dbReference type="RefSeq" id="WP_006905042.1">
    <property type="nucleotide sequence ID" value="NZ_JH976536.1"/>
</dbReference>
<sequence length="1014" mass="105780">MVRPGKDRASRRPDRVSSAPAPAGRAGGFVPEPGSRSSRPGDPGRLRGTRSTPSVSPRPGGNPAGGGALRPGGGGHRGRERGEARQVAWHALPPHECLALLGTGPEEGLPAAEAARRLRRYGPNRLREARRDPLWRKLAVQFQDALVLVLVGAAALSAALGEQADAITILVIVIINALLGFLHEHKAEQALEALKALAAPQARVIRDGHRQVVAAADLVPGDLILLEAGDRVPADARLLESHSLGVEEAALTGESRPVGKSAAATCAPEAPLAERPTMVYQGTTVVRGRARAVVVATGMATEMGRIAGLLEAAEAEPTPLQQRLAHLGRVLVSAALAVCAVVVVLGVIQGERLASMFLAGVSLAVAAVPEGLPAVVTIVLALGVQRMVQANAIIRRLPAVETLGCATVICSDKTGTLTENRMTARRAITASGRFARTAEGEPWRPEAGGEEGEAGGPGRPVAGARTAAPAAGAGAGAGRAGGPGGGPAAELQLLLEAVALCNNAVPVTAGDDPTGDPTEVGLVKAAWAGGIDARRLQRERPRLAEHPFSSERRRMAVVCRDAQGRAVSYVKGAPEVVLERCRFLWRDGRAVPLGEGDRHRMAAAAAAMAEQALRVLAVAVRVLGPGDDPEDEAVAEGDLVLAGLIGLMDPPRPEVPAAIARCRQAGIRPVMVTGDHARTAAAIGRELGLLAGGDPVLEGRDLDAMDDEQLARRVGQVAVFARVAPEHKLRIVRALKRQGEVVGMTGDGVNDAPALKEAHIGIAMGRTGTDVTREAADMILADDNFASIVGAVEQGRAIYDNIRKFIRYLLACNTGEILVMFLALLAGLPLPLRPIHILLVNLVTDGLPAVALGLEPAEPDVMNRPPRHPRESLFAGGLGRRVLIRGAVIGVTTLALFVLGSASGDLERGRTMALAGLVLSQMIHVFDCRSERRSAFDVPLSANPALVAAVASSVAVLLAVVYWEPLARHFYTVPLRPGDWVMVLGGVLLPWVALLVRRSLVGSRPQAAVGSSRA</sequence>
<protein>
    <recommendedName>
        <fullName evidence="3">P-type Ca(2+) transporter</fullName>
        <ecNumber evidence="3">7.2.2.10</ecNumber>
    </recommendedName>
</protein>
<dbReference type="SMART" id="SM00831">
    <property type="entry name" value="Cation_ATPase_N"/>
    <property type="match status" value="1"/>
</dbReference>
<dbReference type="Gene3D" id="2.70.150.10">
    <property type="entry name" value="Calcium-transporting ATPase, cytoplasmic transduction domain A"/>
    <property type="match status" value="1"/>
</dbReference>
<keyword evidence="5" id="KW-0813">Transport</keyword>
<reference evidence="18" key="2">
    <citation type="submission" date="2012-10" db="EMBL/GenBank/DDBJ databases">
        <title>Improved high-quality draft of Thermaerobacter subterraneus C21, DSM 13965.</title>
        <authorList>
            <consortium name="DOE Joint Genome Institute"/>
            <person name="Eisen J."/>
            <person name="Huntemann M."/>
            <person name="Wei C.-L."/>
            <person name="Han J."/>
            <person name="Detter J.C."/>
            <person name="Han C."/>
            <person name="Tapia R."/>
            <person name="Chen A."/>
            <person name="Kyrpides N."/>
            <person name="Mavromatis K."/>
            <person name="Markowitz V."/>
            <person name="Szeto E."/>
            <person name="Ivanova N."/>
            <person name="Mikhailova N."/>
            <person name="Ovchinnikova G."/>
            <person name="Pagani I."/>
            <person name="Pati A."/>
            <person name="Goodwin L."/>
            <person name="Nordberg H.P."/>
            <person name="Cantor M.N."/>
            <person name="Hua S.X."/>
            <person name="Woyke T."/>
            <person name="Eisen J."/>
            <person name="Klenk H.-P."/>
        </authorList>
    </citation>
    <scope>NUCLEOTIDE SEQUENCE [LARGE SCALE GENOMIC DNA]</scope>
    <source>
        <strain evidence="18">DSM 13965</strain>
    </source>
</reference>
<feature type="domain" description="Cation-transporting P-type ATPase N-terminal" evidence="17">
    <location>
        <begin position="88"/>
        <end position="162"/>
    </location>
</feature>
<dbReference type="HOGENOM" id="CLU_002360_1_1_9"/>
<evidence type="ECO:0000256" key="6">
    <source>
        <dbReference type="ARBA" id="ARBA00022692"/>
    </source>
</evidence>
<dbReference type="GO" id="GO:0140352">
    <property type="term" value="P:export from cell"/>
    <property type="evidence" value="ECO:0007669"/>
    <property type="project" value="UniProtKB-ARBA"/>
</dbReference>
<dbReference type="Pfam" id="PF00689">
    <property type="entry name" value="Cation_ATPase_C"/>
    <property type="match status" value="1"/>
</dbReference>
<reference evidence="18" key="1">
    <citation type="submission" date="2010-10" db="EMBL/GenBank/DDBJ databases">
        <authorList>
            <consortium name="US DOE Joint Genome Institute (JGI-PGF)"/>
            <person name="Lucas S."/>
            <person name="Copeland A."/>
            <person name="Lapidus A."/>
            <person name="Bruce D."/>
            <person name="Goodwin L."/>
            <person name="Pitluck S."/>
            <person name="Kyrpides N."/>
            <person name="Mavromatis K."/>
            <person name="Detter J.C."/>
            <person name="Han C."/>
            <person name="Land M."/>
            <person name="Hauser L."/>
            <person name="Markowitz V."/>
            <person name="Cheng J.-F."/>
            <person name="Hugenholtz P."/>
            <person name="Woyke T."/>
            <person name="Wu D."/>
            <person name="Pukall R."/>
            <person name="Wahrenburg C."/>
            <person name="Brambilla E."/>
            <person name="Klenk H.-P."/>
            <person name="Eisen J.A."/>
        </authorList>
    </citation>
    <scope>NUCLEOTIDE SEQUENCE [LARGE SCALE GENOMIC DNA]</scope>
    <source>
        <strain evidence="18">DSM 13965</strain>
    </source>
</reference>
<dbReference type="InterPro" id="IPR036412">
    <property type="entry name" value="HAD-like_sf"/>
</dbReference>
<keyword evidence="13 16" id="KW-0472">Membrane</keyword>
<dbReference type="Gene3D" id="3.40.50.1000">
    <property type="entry name" value="HAD superfamily/HAD-like"/>
    <property type="match status" value="1"/>
</dbReference>
<feature type="region of interest" description="Disordered" evidence="15">
    <location>
        <begin position="1"/>
        <end position="84"/>
    </location>
</feature>
<feature type="transmembrane region" description="Helical" evidence="16">
    <location>
        <begin position="330"/>
        <end position="350"/>
    </location>
</feature>
<dbReference type="SUPFAM" id="SSF56784">
    <property type="entry name" value="HAD-like"/>
    <property type="match status" value="1"/>
</dbReference>
<organism evidence="18 19">
    <name type="scientific">Thermaerobacter subterraneus DSM 13965</name>
    <dbReference type="NCBI Taxonomy" id="867903"/>
    <lineage>
        <taxon>Bacteria</taxon>
        <taxon>Bacillati</taxon>
        <taxon>Bacillota</taxon>
        <taxon>Clostridia</taxon>
        <taxon>Eubacteriales</taxon>
        <taxon>Clostridiales Family XVII. Incertae Sedis</taxon>
        <taxon>Thermaerobacter</taxon>
    </lineage>
</organism>
<dbReference type="FunFam" id="1.20.1110.10:FF:000065">
    <property type="entry name" value="Sarcoplasmic/endoplasmic reticulum calcium ATPase 1"/>
    <property type="match status" value="1"/>
</dbReference>
<name>K6PYX1_9FIRM</name>
<evidence type="ECO:0000313" key="19">
    <source>
        <dbReference type="Proteomes" id="UP000005710"/>
    </source>
</evidence>
<keyword evidence="5" id="KW-0406">Ion transport</keyword>
<keyword evidence="5" id="KW-0109">Calcium transport</keyword>
<dbReference type="InterPro" id="IPR001757">
    <property type="entry name" value="P_typ_ATPase"/>
</dbReference>
<evidence type="ECO:0000256" key="11">
    <source>
        <dbReference type="ARBA" id="ARBA00022967"/>
    </source>
</evidence>
<dbReference type="InterPro" id="IPR023298">
    <property type="entry name" value="ATPase_P-typ_TM_dom_sf"/>
</dbReference>
<dbReference type="GO" id="GO:0046872">
    <property type="term" value="F:metal ion binding"/>
    <property type="evidence" value="ECO:0007669"/>
    <property type="project" value="UniProtKB-KW"/>
</dbReference>
<feature type="compositionally biased region" description="Basic and acidic residues" evidence="15">
    <location>
        <begin position="1"/>
        <end position="15"/>
    </location>
</feature>
<feature type="transmembrane region" description="Helical" evidence="16">
    <location>
        <begin position="356"/>
        <end position="382"/>
    </location>
</feature>
<dbReference type="eggNOG" id="COG0474">
    <property type="taxonomic scope" value="Bacteria"/>
</dbReference>
<evidence type="ECO:0000313" key="18">
    <source>
        <dbReference type="EMBL" id="EKP93749.1"/>
    </source>
</evidence>
<keyword evidence="5" id="KW-0106">Calcium</keyword>
<keyword evidence="7" id="KW-0479">Metal-binding</keyword>
<feature type="compositionally biased region" description="Low complexity" evidence="15">
    <location>
        <begin position="459"/>
        <end position="472"/>
    </location>
</feature>
<dbReference type="SFLD" id="SFLDS00003">
    <property type="entry name" value="Haloacid_Dehalogenase"/>
    <property type="match status" value="1"/>
</dbReference>
<dbReference type="GO" id="GO:0005886">
    <property type="term" value="C:plasma membrane"/>
    <property type="evidence" value="ECO:0007669"/>
    <property type="project" value="UniProtKB-SubCell"/>
</dbReference>
<feature type="region of interest" description="Disordered" evidence="15">
    <location>
        <begin position="435"/>
        <end position="485"/>
    </location>
</feature>
<evidence type="ECO:0000256" key="15">
    <source>
        <dbReference type="SAM" id="MobiDB-lite"/>
    </source>
</evidence>
<dbReference type="AlphaFoldDB" id="K6PYX1"/>
<keyword evidence="12 16" id="KW-1133">Transmembrane helix</keyword>
<feature type="transmembrane region" description="Helical" evidence="16">
    <location>
        <begin position="938"/>
        <end position="960"/>
    </location>
</feature>
<dbReference type="InterPro" id="IPR023299">
    <property type="entry name" value="ATPase_P-typ_cyto_dom_N"/>
</dbReference>
<dbReference type="GO" id="GO:0005524">
    <property type="term" value="F:ATP binding"/>
    <property type="evidence" value="ECO:0007669"/>
    <property type="project" value="UniProtKB-KW"/>
</dbReference>
<dbReference type="InterPro" id="IPR023214">
    <property type="entry name" value="HAD_sf"/>
</dbReference>
<dbReference type="InterPro" id="IPR006068">
    <property type="entry name" value="ATPase_P-typ_cation-transptr_C"/>
</dbReference>
<dbReference type="SUPFAM" id="SSF81665">
    <property type="entry name" value="Calcium ATPase, transmembrane domain M"/>
    <property type="match status" value="1"/>
</dbReference>
<evidence type="ECO:0000259" key="17">
    <source>
        <dbReference type="SMART" id="SM00831"/>
    </source>
</evidence>
<evidence type="ECO:0000256" key="2">
    <source>
        <dbReference type="ARBA" id="ARBA00005675"/>
    </source>
</evidence>
<dbReference type="InterPro" id="IPR008250">
    <property type="entry name" value="ATPase_P-typ_transduc_dom_A_sf"/>
</dbReference>
<comment type="similarity">
    <text evidence="2">Belongs to the cation transport ATPase (P-type) (TC 3.A.3) family. Type IIA subfamily.</text>
</comment>
<dbReference type="GO" id="GO:0005388">
    <property type="term" value="F:P-type calcium transporter activity"/>
    <property type="evidence" value="ECO:0007669"/>
    <property type="project" value="UniProtKB-EC"/>
</dbReference>
<evidence type="ECO:0000256" key="9">
    <source>
        <dbReference type="ARBA" id="ARBA00022840"/>
    </source>
</evidence>
<dbReference type="FunFam" id="3.40.50.1000:FF:000028">
    <property type="entry name" value="Calcium-transporting P-type ATPase, putative"/>
    <property type="match status" value="1"/>
</dbReference>
<keyword evidence="4" id="KW-1003">Cell membrane</keyword>
<dbReference type="InterPro" id="IPR059000">
    <property type="entry name" value="ATPase_P-type_domA"/>
</dbReference>
<evidence type="ECO:0000256" key="3">
    <source>
        <dbReference type="ARBA" id="ARBA00012790"/>
    </source>
</evidence>
<feature type="compositionally biased region" description="Gly residues" evidence="15">
    <location>
        <begin position="62"/>
        <end position="75"/>
    </location>
</feature>
<feature type="compositionally biased region" description="Low complexity" evidence="15">
    <location>
        <begin position="16"/>
        <end position="31"/>
    </location>
</feature>
<keyword evidence="6 16" id="KW-0812">Transmembrane</keyword>
<evidence type="ECO:0000256" key="14">
    <source>
        <dbReference type="ARBA" id="ARBA00048694"/>
    </source>
</evidence>
<dbReference type="FunFam" id="2.70.150.10:FF:000016">
    <property type="entry name" value="Calcium-transporting P-type ATPase putative"/>
    <property type="match status" value="1"/>
</dbReference>
<keyword evidence="8" id="KW-0547">Nucleotide-binding</keyword>
<dbReference type="PANTHER" id="PTHR42861">
    <property type="entry name" value="CALCIUM-TRANSPORTING ATPASE"/>
    <property type="match status" value="1"/>
</dbReference>
<dbReference type="SUPFAM" id="SSF81660">
    <property type="entry name" value="Metal cation-transporting ATPase, ATP-binding domain N"/>
    <property type="match status" value="1"/>
</dbReference>
<evidence type="ECO:0000256" key="1">
    <source>
        <dbReference type="ARBA" id="ARBA00004651"/>
    </source>
</evidence>
<dbReference type="InterPro" id="IPR018303">
    <property type="entry name" value="ATPase_P-typ_P_site"/>
</dbReference>
<comment type="catalytic activity">
    <reaction evidence="14">
        <text>Ca(2+)(in) + ATP + H2O = Ca(2+)(out) + ADP + phosphate + H(+)</text>
        <dbReference type="Rhea" id="RHEA:18105"/>
        <dbReference type="ChEBI" id="CHEBI:15377"/>
        <dbReference type="ChEBI" id="CHEBI:15378"/>
        <dbReference type="ChEBI" id="CHEBI:29108"/>
        <dbReference type="ChEBI" id="CHEBI:30616"/>
        <dbReference type="ChEBI" id="CHEBI:43474"/>
        <dbReference type="ChEBI" id="CHEBI:456216"/>
        <dbReference type="EC" id="7.2.2.10"/>
    </reaction>
</comment>
<dbReference type="InterPro" id="IPR004014">
    <property type="entry name" value="ATPase_P-typ_cation-transptr_N"/>
</dbReference>
<dbReference type="PROSITE" id="PS00154">
    <property type="entry name" value="ATPASE_E1_E2"/>
    <property type="match status" value="1"/>
</dbReference>
<comment type="subcellular location">
    <subcellularLocation>
        <location evidence="1">Cell membrane</location>
        <topology evidence="1">Multi-pass membrane protein</topology>
    </subcellularLocation>
</comment>
<dbReference type="Pfam" id="PF13246">
    <property type="entry name" value="Cation_ATPase"/>
    <property type="match status" value="1"/>
</dbReference>
<dbReference type="STRING" id="867903.ThesuDRAFT_00346"/>
<dbReference type="SFLD" id="SFLDF00027">
    <property type="entry name" value="p-type_atpase"/>
    <property type="match status" value="1"/>
</dbReference>
<dbReference type="NCBIfam" id="TIGR01494">
    <property type="entry name" value="ATPase_P-type"/>
    <property type="match status" value="2"/>
</dbReference>
<evidence type="ECO:0000256" key="10">
    <source>
        <dbReference type="ARBA" id="ARBA00022842"/>
    </source>
</evidence>
<feature type="transmembrane region" description="Helical" evidence="16">
    <location>
        <begin position="980"/>
        <end position="996"/>
    </location>
</feature>
<keyword evidence="10" id="KW-0460">Magnesium</keyword>
<dbReference type="PRINTS" id="PR00119">
    <property type="entry name" value="CATATPASE"/>
</dbReference>
<evidence type="ECO:0000256" key="16">
    <source>
        <dbReference type="SAM" id="Phobius"/>
    </source>
</evidence>
<dbReference type="SFLD" id="SFLDG00002">
    <property type="entry name" value="C1.7:_P-type_atpase_like"/>
    <property type="match status" value="1"/>
</dbReference>
<keyword evidence="9" id="KW-0067">ATP-binding</keyword>
<gene>
    <name evidence="18" type="ORF">ThesuDRAFT_00346</name>
</gene>
<feature type="transmembrane region" description="Helical" evidence="16">
    <location>
        <begin position="882"/>
        <end position="903"/>
    </location>
</feature>
<evidence type="ECO:0000256" key="8">
    <source>
        <dbReference type="ARBA" id="ARBA00022741"/>
    </source>
</evidence>
<dbReference type="FunFam" id="3.40.50.1000:FF:000001">
    <property type="entry name" value="Phospholipid-transporting ATPase IC"/>
    <property type="match status" value="1"/>
</dbReference>
<feature type="transmembrane region" description="Helical" evidence="16">
    <location>
        <begin position="805"/>
        <end position="828"/>
    </location>
</feature>
<accession>K6PYX1</accession>
<dbReference type="Pfam" id="PF00690">
    <property type="entry name" value="Cation_ATPase_N"/>
    <property type="match status" value="1"/>
</dbReference>
<dbReference type="Proteomes" id="UP000005710">
    <property type="component" value="Unassembled WGS sequence"/>
</dbReference>
<dbReference type="InterPro" id="IPR044492">
    <property type="entry name" value="P_typ_ATPase_HD_dom"/>
</dbReference>
<dbReference type="GO" id="GO:0016887">
    <property type="term" value="F:ATP hydrolysis activity"/>
    <property type="evidence" value="ECO:0007669"/>
    <property type="project" value="InterPro"/>
</dbReference>
<evidence type="ECO:0000256" key="4">
    <source>
        <dbReference type="ARBA" id="ARBA00022475"/>
    </source>
</evidence>
<evidence type="ECO:0000256" key="7">
    <source>
        <dbReference type="ARBA" id="ARBA00022723"/>
    </source>
</evidence>
<dbReference type="Gene3D" id="3.40.1110.10">
    <property type="entry name" value="Calcium-transporting ATPase, cytoplasmic domain N"/>
    <property type="match status" value="1"/>
</dbReference>